<gene>
    <name evidence="9" type="ORF">FDP41_009329</name>
</gene>
<dbReference type="InterPro" id="IPR027417">
    <property type="entry name" value="P-loop_NTPase"/>
</dbReference>
<dbReference type="GO" id="GO:0005634">
    <property type="term" value="C:nucleus"/>
    <property type="evidence" value="ECO:0007669"/>
    <property type="project" value="UniProtKB-SubCell"/>
</dbReference>
<dbReference type="EMBL" id="VFQX01000068">
    <property type="protein sequence ID" value="KAF0972426.1"/>
    <property type="molecule type" value="Genomic_DNA"/>
</dbReference>
<reference evidence="9 10" key="1">
    <citation type="journal article" date="2019" name="Sci. Rep.">
        <title>Nanopore sequencing improves the draft genome of the human pathogenic amoeba Naegleria fowleri.</title>
        <authorList>
            <person name="Liechti N."/>
            <person name="Schurch N."/>
            <person name="Bruggmann R."/>
            <person name="Wittwer M."/>
        </authorList>
    </citation>
    <scope>NUCLEOTIDE SEQUENCE [LARGE SCALE GENOMIC DNA]</scope>
    <source>
        <strain evidence="9 10">ATCC 30894</strain>
    </source>
</reference>
<evidence type="ECO:0000259" key="6">
    <source>
        <dbReference type="Pfam" id="PF06807"/>
    </source>
</evidence>
<proteinExistence type="predicted"/>
<evidence type="ECO:0000313" key="9">
    <source>
        <dbReference type="EMBL" id="KAF0972426.1"/>
    </source>
</evidence>
<dbReference type="GO" id="GO:0006388">
    <property type="term" value="P:tRNA splicing, via endonucleolytic cleavage and ligation"/>
    <property type="evidence" value="ECO:0007669"/>
    <property type="project" value="TreeGrafter"/>
</dbReference>
<dbReference type="OrthoDB" id="258143at2759"/>
<evidence type="ECO:0000313" key="10">
    <source>
        <dbReference type="Proteomes" id="UP000444721"/>
    </source>
</evidence>
<dbReference type="PANTHER" id="PTHR12755:SF6">
    <property type="entry name" value="POLYRIBONUCLEOTIDE 5'-HYDROXYL-KINASE CLP1"/>
    <property type="match status" value="1"/>
</dbReference>
<evidence type="ECO:0000256" key="3">
    <source>
        <dbReference type="ARBA" id="ARBA00022741"/>
    </source>
</evidence>
<evidence type="ECO:0000259" key="8">
    <source>
        <dbReference type="Pfam" id="PF16575"/>
    </source>
</evidence>
<dbReference type="PANTHER" id="PTHR12755">
    <property type="entry name" value="CLEAVAGE/POLYADENYLATION FACTOR IA SUBUNIT CLP1P"/>
    <property type="match status" value="1"/>
</dbReference>
<dbReference type="Proteomes" id="UP000444721">
    <property type="component" value="Unassembled WGS sequence"/>
</dbReference>
<keyword evidence="4" id="KW-0067">ATP-binding</keyword>
<feature type="domain" description="Clp1 N-terminal" evidence="7">
    <location>
        <begin position="17"/>
        <end position="110"/>
    </location>
</feature>
<dbReference type="Pfam" id="PF06807">
    <property type="entry name" value="Clp1"/>
    <property type="match status" value="1"/>
</dbReference>
<dbReference type="GO" id="GO:0051731">
    <property type="term" value="F:polynucleotide 5'-hydroxyl-kinase activity"/>
    <property type="evidence" value="ECO:0007669"/>
    <property type="project" value="InterPro"/>
</dbReference>
<keyword evidence="3" id="KW-0547">Nucleotide-binding</keyword>
<dbReference type="InterPro" id="IPR038238">
    <property type="entry name" value="Clp1_C_sf"/>
</dbReference>
<dbReference type="GeneID" id="68116546"/>
<feature type="domain" description="Clp1 C-terminal" evidence="6">
    <location>
        <begin position="316"/>
        <end position="428"/>
    </location>
</feature>
<dbReference type="Pfam" id="PF16575">
    <property type="entry name" value="CLP1_P"/>
    <property type="match status" value="1"/>
</dbReference>
<dbReference type="OMA" id="VQYVNCH"/>
<dbReference type="FunFam" id="2.60.120.1030:FF:000001">
    <property type="entry name" value="Protein CLP1 homolog 5"/>
    <property type="match status" value="1"/>
</dbReference>
<accession>A0A6A5BCL9</accession>
<dbReference type="GO" id="GO:0031124">
    <property type="term" value="P:mRNA 3'-end processing"/>
    <property type="evidence" value="ECO:0007669"/>
    <property type="project" value="InterPro"/>
</dbReference>
<dbReference type="VEuPathDB" id="AmoebaDB:FDP41_009329"/>
<keyword evidence="10" id="KW-1185">Reference proteome</keyword>
<evidence type="ECO:0000256" key="4">
    <source>
        <dbReference type="ARBA" id="ARBA00022840"/>
    </source>
</evidence>
<dbReference type="AlphaFoldDB" id="A0A6A5BCL9"/>
<evidence type="ECO:0000259" key="7">
    <source>
        <dbReference type="Pfam" id="PF16573"/>
    </source>
</evidence>
<keyword evidence="2" id="KW-0507">mRNA processing</keyword>
<dbReference type="Gene3D" id="3.40.50.300">
    <property type="entry name" value="P-loop containing nucleotide triphosphate hydrolases"/>
    <property type="match status" value="1"/>
</dbReference>
<keyword evidence="5" id="KW-0539">Nucleus</keyword>
<dbReference type="GO" id="GO:0005524">
    <property type="term" value="F:ATP binding"/>
    <property type="evidence" value="ECO:0007669"/>
    <property type="project" value="UniProtKB-KW"/>
</dbReference>
<dbReference type="VEuPathDB" id="AmoebaDB:NfTy_061580"/>
<organism evidence="9 10">
    <name type="scientific">Naegleria fowleri</name>
    <name type="common">Brain eating amoeba</name>
    <dbReference type="NCBI Taxonomy" id="5763"/>
    <lineage>
        <taxon>Eukaryota</taxon>
        <taxon>Discoba</taxon>
        <taxon>Heterolobosea</taxon>
        <taxon>Tetramitia</taxon>
        <taxon>Eutetramitia</taxon>
        <taxon>Vahlkampfiidae</taxon>
        <taxon>Naegleria</taxon>
    </lineage>
</organism>
<dbReference type="RefSeq" id="XP_044557141.1">
    <property type="nucleotide sequence ID" value="XM_044713276.1"/>
</dbReference>
<evidence type="ECO:0000256" key="5">
    <source>
        <dbReference type="ARBA" id="ARBA00023242"/>
    </source>
</evidence>
<dbReference type="InterPro" id="IPR032324">
    <property type="entry name" value="Clp1_N"/>
</dbReference>
<comment type="subcellular location">
    <subcellularLocation>
        <location evidence="1">Nucleus</location>
    </subcellularLocation>
</comment>
<sequence length="429" mass="47994">MSEDDSSSSSSKKLKVELKPEEELRFEVDFGETLKLKLIEGKAEFFGAELALNKSYTFNGGRNGAVFTYHGATIELQSSKGKDEINSYVGSETPMKEYLEMHEKINAQRAPMNPPPRVLICGPADTGKNSVAKILVNYAVRLGQRLIFADLDCGQNDITFPGTLSMIVRNAWETIDIEDEFSLCSPLTYFYGETSPEKNIDYFKTLVSQMKKMIDKRISNDQLLSEGGFIVNTGSWVEGVGHQILLYIIKEMNINQVIVMGDDRMTNNLKKDLKDSKIAVTRLKKNPGVVNRTKEHRSKTNQLRTKQYFYGATRSLSPHSIVVKFDDIILCRIGSEWQAPESVLPIGAKSSFNPVEIKQVDFSEVTKFSIIAVSHASSMDEVLTKNIYGVVHVTKIDPENRTMTVLSPSPGKSLPGKYLIVGHISWLDT</sequence>
<dbReference type="InterPro" id="IPR038239">
    <property type="entry name" value="Clp1_N_sf"/>
</dbReference>
<protein>
    <recommendedName>
        <fullName evidence="11">Protein CLP1 homolog</fullName>
    </recommendedName>
</protein>
<dbReference type="InterPro" id="IPR032319">
    <property type="entry name" value="CLP1_P"/>
</dbReference>
<dbReference type="Gene3D" id="2.60.120.1030">
    <property type="entry name" value="Clp1, DNA binding domain"/>
    <property type="match status" value="1"/>
</dbReference>
<name>A0A6A5BCL9_NAEFO</name>
<dbReference type="FunFam" id="2.40.30.330:FF:000002">
    <property type="entry name" value="Protein CLP1 homolog"/>
    <property type="match status" value="1"/>
</dbReference>
<evidence type="ECO:0000256" key="2">
    <source>
        <dbReference type="ARBA" id="ARBA00022664"/>
    </source>
</evidence>
<feature type="domain" description="Clp1 P-loop" evidence="8">
    <location>
        <begin position="122"/>
        <end position="311"/>
    </location>
</feature>
<dbReference type="InterPro" id="IPR045116">
    <property type="entry name" value="Clp1/Grc3"/>
</dbReference>
<evidence type="ECO:0000256" key="1">
    <source>
        <dbReference type="ARBA" id="ARBA00004123"/>
    </source>
</evidence>
<dbReference type="SUPFAM" id="SSF52540">
    <property type="entry name" value="P-loop containing nucleoside triphosphate hydrolases"/>
    <property type="match status" value="1"/>
</dbReference>
<dbReference type="Gene3D" id="2.40.30.330">
    <property type="entry name" value="Pre-mRNA cleavage complex subunit Clp1, C-terminal domain"/>
    <property type="match status" value="1"/>
</dbReference>
<evidence type="ECO:0008006" key="11">
    <source>
        <dbReference type="Google" id="ProtNLM"/>
    </source>
</evidence>
<dbReference type="Pfam" id="PF16573">
    <property type="entry name" value="CLP1_N"/>
    <property type="match status" value="1"/>
</dbReference>
<comment type="caution">
    <text evidence="9">The sequence shown here is derived from an EMBL/GenBank/DDBJ whole genome shotgun (WGS) entry which is preliminary data.</text>
</comment>
<dbReference type="VEuPathDB" id="AmoebaDB:NF0127240"/>
<dbReference type="InterPro" id="IPR010655">
    <property type="entry name" value="Clp1_C"/>
</dbReference>